<dbReference type="Proteomes" id="UP000605970">
    <property type="component" value="Unassembled WGS sequence"/>
</dbReference>
<dbReference type="EMBL" id="JABEBT010000110">
    <property type="protein sequence ID" value="KAF7632175.1"/>
    <property type="molecule type" value="Genomic_DNA"/>
</dbReference>
<evidence type="ECO:0000313" key="4">
    <source>
        <dbReference type="Proteomes" id="UP000605970"/>
    </source>
</evidence>
<evidence type="ECO:0000313" key="3">
    <source>
        <dbReference type="EMBL" id="KAF7632175.1"/>
    </source>
</evidence>
<comment type="caution">
    <text evidence="3">The sequence shown here is derived from an EMBL/GenBank/DDBJ whole genome shotgun (WGS) entry which is preliminary data.</text>
</comment>
<dbReference type="PANTHER" id="PTHR13950:SF9">
    <property type="entry name" value="RABCONNECTIN-3A"/>
    <property type="match status" value="1"/>
</dbReference>
<dbReference type="Pfam" id="PF12234">
    <property type="entry name" value="Rav1p_C"/>
    <property type="match status" value="1"/>
</dbReference>
<dbReference type="InterPro" id="IPR052208">
    <property type="entry name" value="DmX-like/RAVE_component"/>
</dbReference>
<dbReference type="Gene3D" id="2.130.10.10">
    <property type="entry name" value="YVTN repeat-like/Quinoprotein amine dehydrogenase"/>
    <property type="match status" value="1"/>
</dbReference>
<evidence type="ECO:0000259" key="2">
    <source>
        <dbReference type="Pfam" id="PF12234"/>
    </source>
</evidence>
<protein>
    <recommendedName>
        <fullName evidence="2">RAVE complex protein Rav1 C-terminal domain-containing protein</fullName>
    </recommendedName>
</protein>
<dbReference type="SUPFAM" id="SSF50978">
    <property type="entry name" value="WD40 repeat-like"/>
    <property type="match status" value="1"/>
</dbReference>
<gene>
    <name evidence="3" type="ORF">Mgra_00008428</name>
</gene>
<name>A0A8S9ZFW7_9BILA</name>
<feature type="region of interest" description="Disordered" evidence="1">
    <location>
        <begin position="793"/>
        <end position="813"/>
    </location>
</feature>
<reference evidence="3" key="1">
    <citation type="journal article" date="2020" name="Ecol. Evol.">
        <title>Genome structure and content of the rice root-knot nematode (Meloidogyne graminicola).</title>
        <authorList>
            <person name="Phan N.T."/>
            <person name="Danchin E.G.J."/>
            <person name="Klopp C."/>
            <person name="Perfus-Barbeoch L."/>
            <person name="Kozlowski D.K."/>
            <person name="Koutsovoulos G.D."/>
            <person name="Lopez-Roques C."/>
            <person name="Bouchez O."/>
            <person name="Zahm M."/>
            <person name="Besnard G."/>
            <person name="Bellafiore S."/>
        </authorList>
    </citation>
    <scope>NUCLEOTIDE SEQUENCE</scope>
    <source>
        <strain evidence="3">VN-18</strain>
    </source>
</reference>
<dbReference type="PANTHER" id="PTHR13950">
    <property type="entry name" value="RABCONNECTIN-RELATED"/>
    <property type="match status" value="1"/>
</dbReference>
<dbReference type="OrthoDB" id="342131at2759"/>
<evidence type="ECO:0000256" key="1">
    <source>
        <dbReference type="SAM" id="MobiDB-lite"/>
    </source>
</evidence>
<feature type="compositionally biased region" description="Acidic residues" evidence="1">
    <location>
        <begin position="793"/>
        <end position="804"/>
    </location>
</feature>
<feature type="domain" description="RAVE complex protein Rav1 C-terminal" evidence="2">
    <location>
        <begin position="911"/>
        <end position="1130"/>
    </location>
</feature>
<dbReference type="InterPro" id="IPR015943">
    <property type="entry name" value="WD40/YVTN_repeat-like_dom_sf"/>
</dbReference>
<keyword evidence="4" id="KW-1185">Reference proteome</keyword>
<proteinExistence type="predicted"/>
<organism evidence="3 4">
    <name type="scientific">Meloidogyne graminicola</name>
    <dbReference type="NCBI Taxonomy" id="189291"/>
    <lineage>
        <taxon>Eukaryota</taxon>
        <taxon>Metazoa</taxon>
        <taxon>Ecdysozoa</taxon>
        <taxon>Nematoda</taxon>
        <taxon>Chromadorea</taxon>
        <taxon>Rhabditida</taxon>
        <taxon>Tylenchina</taxon>
        <taxon>Tylenchomorpha</taxon>
        <taxon>Tylenchoidea</taxon>
        <taxon>Meloidogynidae</taxon>
        <taxon>Meloidogyninae</taxon>
        <taxon>Meloidogyne</taxon>
    </lineage>
</organism>
<dbReference type="InterPro" id="IPR036322">
    <property type="entry name" value="WD40_repeat_dom_sf"/>
</dbReference>
<accession>A0A8S9ZFW7</accession>
<sequence length="2041" mass="235410">MENSNINQITIGTLNSINNPYCIGSIEGLNFIIAICFNKQIRIFEPIQSEQEIFPFIWTEVQCWSMGEKISGVHWVLEGFRLLLFLGTELVLYQDNIISSSVGISRPISQNNGIKFCLNSEEEIKWEVIWRVKLANKIKHVRFSSDGTLFATCGSHDPFVKIWYQLKDSHSFSFIYLQHPSSVCGFEWRHSGVHLMSRKIVHNALITWCEDNTARIWKEVQNNDSGHHHNFLNVIQHAIVQQNDHVSVNKPQSKHNSHRVSLQLRKAKARLIQKFTHNQLIEYQLNYKKKSTHQNAHIPDLNTLFRPSTISDFSIPTHVSGNQLVFCLIASINAEDCLLVPAINHHLSDNNDTTSKSRNSRLSFSVHWLNNKDYDFEIGTQKILTEHFAESDSRDLSPCQIVSLHSSNSSAALAAAADLLHPHSVNLAHPLTSPNLTKTSQQAVESNDSLSDVDHKLEELLHHWVKSCDILFAIHPTDEYLTLEWLDDIWKQPTVSFASRIPEAFPLSDAISLSSPINTMRPSFHIFFEYCHKRKSDIEEQNPTHDLQVFLARNKYLEKNNEIYLLTNHYNGTLNLWRMQIENACEHIFQQQNIPITASVTNVVHGYRLCKPSEELTNLEIHKSEGLFDASCLSNRLLPQYHPTQLVGLLNAGKIQRVRAILLNVLYALRTNKKVRKLSSVRRYSFGHQSSILKQQTIENDFEPTIQQRQNSISARYSFNNTSMEQNQIDSIPSLPLYSLLMADKISDQIPFSQQTQIVTKNSLDITDVFITFDSNIYDSLFARSVTEEENFNFDEDDFEDQSDEERKNSISRSRKFSIGSLNEANFLFLANTGSPQASKFTTNHARYLTDILTHTHLHGLSNTDQMHLLAVADTISHFSSSAVDRLTNANAMLQHQEGVIEPATFAYTNGVEIVDECGLRFLMAKKQFEYLLRCLPLKQRKQLKTKGISSAYIIWAFHSDTETELLNSIPCVQRQQENWDELRSYGVAWWLRNVATLRTCIERVAKNTFQKDQNPLDAAIFYLAMRKKNVLTQLFKTVNDTRMYEFFREDFTQEKWKKASLKNAFILMSKQRFHHAAAFFLLGGYIKDALQIVLARVHDLQLAIVIIRLYETEAQFEFITELLCNEILGCDVEQFRLVINNYENGKTIEPVTFPNAKGDPFERSMSLWIMNEYVFSAETFLEDASYPERVQDREINIERINCDDIFGYLGQQSFPDIFNFYSFLRRHPLVIRQKLARAGIAITTTEHFLNWTRRIGSSLSDNEKRLYLRTANAHMESGCPLLSLDVLMSLPKDEENEFEIRLSPDEQIDWSLPVSSQLIEKDQLFSVVNKSINNSQTENLLRSKSSTLDCSAELKHLKLLSTLCIMTDELTTLANSDYEIPGGQLRLKLYCWLERECELLKNICYPGESEFEIKEDDEISQSSSNIILDEDSTIERNLGMKRSKGNSKKYIKKNVRQQTCAMKADEELPPLHEVLKQDRIELKERKAYASRRRIWLKRHQKILHSLAAYCALHSNRNIRLIALQMELLLLIMEAQRDQEVSNVQTFPLLVSSLSPDVNSPISPLRFMVEQCAYILSTIIQFDKIPQMDTDTSKIMQLFSFCRGLSFCVYQSLSNIESMNLSRLPQVFTGPLTQPIRRTSISVAVIEEMDIKSQPQHWPGVDSLIKLLNRESLLSDSPPNLRLLLVEFFSTIFLSTFLYAFTFYDSRLLYRLAVHSISSQMFGEVFGGGGEHRLKSAVPVRPPPPRIGGDRMENSTQYQQQDSNQIEEIELMRAKLHAKVFTPSSKAIHQKFPFQVHQGSSEQIVQCWIPPRKHILQYFTDKVLYNQVGIVPDTIFADYDSDQESIEEEKELDEDTTDYFKFQQNGLDELSLNNERIFPHCSHEEYFVELAGFDLRVSRRFPKLEQSIVCLHLWAAQIETKLGTDLLECPPDFLPNMHVQEFSDNEHQQHHGRPSLAKYHNLLLEHGNTPFEYDQPGVKSVRRLWIQLIHQESLVPIFVRYIFGKEKNKSLISLTDQNIESRYGRQATTKNIISQFLKILN</sequence>
<dbReference type="GO" id="GO:0007035">
    <property type="term" value="P:vacuolar acidification"/>
    <property type="evidence" value="ECO:0007669"/>
    <property type="project" value="TreeGrafter"/>
</dbReference>
<dbReference type="InterPro" id="IPR022033">
    <property type="entry name" value="Rav1p_C"/>
</dbReference>
<dbReference type="GO" id="GO:0043291">
    <property type="term" value="C:RAVE complex"/>
    <property type="evidence" value="ECO:0007669"/>
    <property type="project" value="TreeGrafter"/>
</dbReference>